<comment type="similarity">
    <text evidence="1">Belongs to the paxM FAD-dependent monooxygenase family.</text>
</comment>
<dbReference type="PRINTS" id="PR00420">
    <property type="entry name" value="RNGMNOXGNASE"/>
</dbReference>
<accession>M5GAB8</accession>
<evidence type="ECO:0000256" key="2">
    <source>
        <dbReference type="ARBA" id="ARBA00022630"/>
    </source>
</evidence>
<keyword evidence="5" id="KW-0503">Monooxygenase</keyword>
<dbReference type="PANTHER" id="PTHR13789:SF309">
    <property type="entry name" value="PUTATIVE (AFU_ORTHOLOGUE AFUA_6G14510)-RELATED"/>
    <property type="match status" value="1"/>
</dbReference>
<keyword evidence="4" id="KW-0560">Oxidoreductase</keyword>
<feature type="domain" description="FAD-binding" evidence="6">
    <location>
        <begin position="4"/>
        <end position="351"/>
    </location>
</feature>
<evidence type="ECO:0000256" key="4">
    <source>
        <dbReference type="ARBA" id="ARBA00023002"/>
    </source>
</evidence>
<evidence type="ECO:0000256" key="5">
    <source>
        <dbReference type="ARBA" id="ARBA00023033"/>
    </source>
</evidence>
<dbReference type="Gene3D" id="3.50.50.60">
    <property type="entry name" value="FAD/NAD(P)-binding domain"/>
    <property type="match status" value="1"/>
</dbReference>
<dbReference type="EMBL" id="JH795861">
    <property type="protein sequence ID" value="EJU02892.1"/>
    <property type="molecule type" value="Genomic_DNA"/>
</dbReference>
<evidence type="ECO:0000259" key="6">
    <source>
        <dbReference type="Pfam" id="PF01494"/>
    </source>
</evidence>
<protein>
    <submittedName>
        <fullName evidence="7">FAD/NADP-binding domain-containing protein</fullName>
    </submittedName>
</protein>
<dbReference type="OrthoDB" id="47494at2759"/>
<dbReference type="HOGENOM" id="CLU_009665_19_5_1"/>
<keyword evidence="2" id="KW-0285">Flavoprotein</keyword>
<gene>
    <name evidence="7" type="ORF">DACRYDRAFT_106977</name>
</gene>
<dbReference type="GO" id="GO:0071949">
    <property type="term" value="F:FAD binding"/>
    <property type="evidence" value="ECO:0007669"/>
    <property type="project" value="InterPro"/>
</dbReference>
<keyword evidence="8" id="KW-1185">Reference proteome</keyword>
<dbReference type="Pfam" id="PF01494">
    <property type="entry name" value="FAD_binding_3"/>
    <property type="match status" value="1"/>
</dbReference>
<dbReference type="GO" id="GO:0004497">
    <property type="term" value="F:monooxygenase activity"/>
    <property type="evidence" value="ECO:0007669"/>
    <property type="project" value="UniProtKB-KW"/>
</dbReference>
<dbReference type="InterPro" id="IPR036188">
    <property type="entry name" value="FAD/NAD-bd_sf"/>
</dbReference>
<reference evidence="7 8" key="1">
    <citation type="journal article" date="2012" name="Science">
        <title>The Paleozoic origin of enzymatic lignin decomposition reconstructed from 31 fungal genomes.</title>
        <authorList>
            <person name="Floudas D."/>
            <person name="Binder M."/>
            <person name="Riley R."/>
            <person name="Barry K."/>
            <person name="Blanchette R.A."/>
            <person name="Henrissat B."/>
            <person name="Martinez A.T."/>
            <person name="Otillar R."/>
            <person name="Spatafora J.W."/>
            <person name="Yadav J.S."/>
            <person name="Aerts A."/>
            <person name="Benoit I."/>
            <person name="Boyd A."/>
            <person name="Carlson A."/>
            <person name="Copeland A."/>
            <person name="Coutinho P.M."/>
            <person name="de Vries R.P."/>
            <person name="Ferreira P."/>
            <person name="Findley K."/>
            <person name="Foster B."/>
            <person name="Gaskell J."/>
            <person name="Glotzer D."/>
            <person name="Gorecki P."/>
            <person name="Heitman J."/>
            <person name="Hesse C."/>
            <person name="Hori C."/>
            <person name="Igarashi K."/>
            <person name="Jurgens J.A."/>
            <person name="Kallen N."/>
            <person name="Kersten P."/>
            <person name="Kohler A."/>
            <person name="Kuees U."/>
            <person name="Kumar T.K.A."/>
            <person name="Kuo A."/>
            <person name="LaButti K."/>
            <person name="Larrondo L.F."/>
            <person name="Lindquist E."/>
            <person name="Ling A."/>
            <person name="Lombard V."/>
            <person name="Lucas S."/>
            <person name="Lundell T."/>
            <person name="Martin R."/>
            <person name="McLaughlin D.J."/>
            <person name="Morgenstern I."/>
            <person name="Morin E."/>
            <person name="Murat C."/>
            <person name="Nagy L.G."/>
            <person name="Nolan M."/>
            <person name="Ohm R.A."/>
            <person name="Patyshakuliyeva A."/>
            <person name="Rokas A."/>
            <person name="Ruiz-Duenas F.J."/>
            <person name="Sabat G."/>
            <person name="Salamov A."/>
            <person name="Samejima M."/>
            <person name="Schmutz J."/>
            <person name="Slot J.C."/>
            <person name="St John F."/>
            <person name="Stenlid J."/>
            <person name="Sun H."/>
            <person name="Sun S."/>
            <person name="Syed K."/>
            <person name="Tsang A."/>
            <person name="Wiebenga A."/>
            <person name="Young D."/>
            <person name="Pisabarro A."/>
            <person name="Eastwood D.C."/>
            <person name="Martin F."/>
            <person name="Cullen D."/>
            <person name="Grigoriev I.V."/>
            <person name="Hibbett D.S."/>
        </authorList>
    </citation>
    <scope>NUCLEOTIDE SEQUENCE [LARGE SCALE GENOMIC DNA]</scope>
    <source>
        <strain evidence="7 8">DJM-731 SS1</strain>
    </source>
</reference>
<dbReference type="OMA" id="NWIGVAQ"/>
<dbReference type="SUPFAM" id="SSF51905">
    <property type="entry name" value="FAD/NAD(P)-binding domain"/>
    <property type="match status" value="1"/>
</dbReference>
<dbReference type="RefSeq" id="XP_040629786.1">
    <property type="nucleotide sequence ID" value="XM_040768362.1"/>
</dbReference>
<dbReference type="AlphaFoldDB" id="M5GAB8"/>
<evidence type="ECO:0000256" key="3">
    <source>
        <dbReference type="ARBA" id="ARBA00022827"/>
    </source>
</evidence>
<dbReference type="InterPro" id="IPR050493">
    <property type="entry name" value="FAD-dep_Monooxygenase_BioMet"/>
</dbReference>
<dbReference type="STRING" id="1858805.M5GAB8"/>
<evidence type="ECO:0000313" key="7">
    <source>
        <dbReference type="EMBL" id="EJU02892.1"/>
    </source>
</evidence>
<organism evidence="7 8">
    <name type="scientific">Dacryopinax primogenitus (strain DJM 731)</name>
    <name type="common">Brown rot fungus</name>
    <dbReference type="NCBI Taxonomy" id="1858805"/>
    <lineage>
        <taxon>Eukaryota</taxon>
        <taxon>Fungi</taxon>
        <taxon>Dikarya</taxon>
        <taxon>Basidiomycota</taxon>
        <taxon>Agaricomycotina</taxon>
        <taxon>Dacrymycetes</taxon>
        <taxon>Dacrymycetales</taxon>
        <taxon>Dacrymycetaceae</taxon>
        <taxon>Dacryopinax</taxon>
    </lineage>
</organism>
<evidence type="ECO:0000313" key="8">
    <source>
        <dbReference type="Proteomes" id="UP000030653"/>
    </source>
</evidence>
<dbReference type="Proteomes" id="UP000030653">
    <property type="component" value="Unassembled WGS sequence"/>
</dbReference>
<proteinExistence type="inferred from homology"/>
<dbReference type="InterPro" id="IPR002938">
    <property type="entry name" value="FAD-bd"/>
</dbReference>
<name>M5GAB8_DACPD</name>
<dbReference type="PANTHER" id="PTHR13789">
    <property type="entry name" value="MONOOXYGENASE"/>
    <property type="match status" value="1"/>
</dbReference>
<evidence type="ECO:0000256" key="1">
    <source>
        <dbReference type="ARBA" id="ARBA00007992"/>
    </source>
</evidence>
<sequence length="404" mass="44593">MSQSVIIIACGIAGSVLAMLLKHKGFSPIIYERHAEIQQAGISLGLSPQTFKVLNILGLAEKLITLGVPLDEFVTWSELRGEIIGRKDAPANALKWLGWPQITISRSTYARFLYDSAVERSVEMHFSKKLVDVKQDGDKVHAVFEDGTEAQGDLLVGCDGLHSAVRNVLFGKEEVKYSGLIQVGGFAPIPDAFKSAKSIFYQVFGEGAHFLASRVSDTQVAWATTIPQPTETQEDWRRMSLAETKEMVKHLQVSTWNHGPSELVNSATFVTRYGLYERPILPVWHKGRVVLVGDAAHPTGPHMGQGSNQAMEDCYHIVRLLCKAESWTNTTLEAAFTEYERIRIPIVTKSVGQAKIQGAHRVLIGRDACEKSDEMLKQGGGYDPESMKVQLELVQGPFTGESEI</sequence>
<dbReference type="GeneID" id="63683424"/>
<keyword evidence="3" id="KW-0274">FAD</keyword>